<accession>A0A396ZA28</accession>
<dbReference type="AlphaFoldDB" id="A0A396ZA28"/>
<reference evidence="2" key="1">
    <citation type="submission" date="2018-05" db="EMBL/GenBank/DDBJ databases">
        <title>Leptospira yasudae sp. nov. and Leptospira stimsonii sp. nov., two pathogenic species of the genus Leptospira isolated from environmental sources.</title>
        <authorList>
            <person name="Casanovas-Massana A."/>
            <person name="Hamond C."/>
            <person name="Santos L.A."/>
            <person name="Hacker K.P."/>
            <person name="Balassiano I."/>
            <person name="Medeiros M.A."/>
            <person name="Reis M.G."/>
            <person name="Ko A.I."/>
            <person name="Wunder E.A."/>
        </authorList>
    </citation>
    <scope>NUCLEOTIDE SEQUENCE [LARGE SCALE GENOMIC DNA]</scope>
    <source>
        <strain evidence="2">Yale</strain>
    </source>
</reference>
<dbReference type="Proteomes" id="UP000265798">
    <property type="component" value="Unassembled WGS sequence"/>
</dbReference>
<organism evidence="1 2">
    <name type="scientific">Leptospira stimsonii</name>
    <dbReference type="NCBI Taxonomy" id="2202203"/>
    <lineage>
        <taxon>Bacteria</taxon>
        <taxon>Pseudomonadati</taxon>
        <taxon>Spirochaetota</taxon>
        <taxon>Spirochaetia</taxon>
        <taxon>Leptospirales</taxon>
        <taxon>Leptospiraceae</taxon>
        <taxon>Leptospira</taxon>
    </lineage>
</organism>
<gene>
    <name evidence="1" type="ORF">DLM75_08535</name>
</gene>
<proteinExistence type="predicted"/>
<comment type="caution">
    <text evidence="1">The sequence shown here is derived from an EMBL/GenBank/DDBJ whole genome shotgun (WGS) entry which is preliminary data.</text>
</comment>
<evidence type="ECO:0000313" key="1">
    <source>
        <dbReference type="EMBL" id="RHX90458.1"/>
    </source>
</evidence>
<dbReference type="EMBL" id="QHCT01000002">
    <property type="protein sequence ID" value="RHX90458.1"/>
    <property type="molecule type" value="Genomic_DNA"/>
</dbReference>
<protein>
    <submittedName>
        <fullName evidence="1">Uncharacterized protein</fullName>
    </submittedName>
</protein>
<evidence type="ECO:0000313" key="2">
    <source>
        <dbReference type="Proteomes" id="UP000265798"/>
    </source>
</evidence>
<name>A0A396ZA28_9LEPT</name>
<sequence length="62" mass="7082">MIFQRSSLTFSKNQSTLLRNPITVFFRGFEDKNIFLIKPTMSLNAANGKAFGELTRVLRTTI</sequence>